<comment type="caution">
    <text evidence="1">The sequence shown here is derived from an EMBL/GenBank/DDBJ whole genome shotgun (WGS) entry which is preliminary data.</text>
</comment>
<sequence length="241" mass="25812">MSSGGTATTPSAQFNAAAAYLSLSSSLSSVSNTVKLEVTPFLYGLFKFVTVAAKPTSSKPSIFDMTGRAKWDAWNDAGKKYTSAVDAEARYLQIARDLGWSEEAKLEPPASTEPTSADSIWDDDNRPSDGKGSSGMGPSVSSMKPPDTTEDNTIHGFAVSNDVEALKSLLKMQPDIDVNQHDEFGFTPLHLAADRGNKDIVRLLLDSGADHTVKDQDDFTALELAEVAGHNEIVDILAQVQ</sequence>
<name>A0ACB7IY79_PLECO</name>
<organism evidence="1 2">
    <name type="scientific">Pleurotus cornucopiae</name>
    <name type="common">Cornucopia mushroom</name>
    <dbReference type="NCBI Taxonomy" id="5321"/>
    <lineage>
        <taxon>Eukaryota</taxon>
        <taxon>Fungi</taxon>
        <taxon>Dikarya</taxon>
        <taxon>Basidiomycota</taxon>
        <taxon>Agaricomycotina</taxon>
        <taxon>Agaricomycetes</taxon>
        <taxon>Agaricomycetidae</taxon>
        <taxon>Agaricales</taxon>
        <taxon>Pleurotineae</taxon>
        <taxon>Pleurotaceae</taxon>
        <taxon>Pleurotus</taxon>
    </lineage>
</organism>
<proteinExistence type="predicted"/>
<gene>
    <name evidence="1" type="ORF">CCMSSC00406_0004623</name>
</gene>
<dbReference type="Proteomes" id="UP000824881">
    <property type="component" value="Unassembled WGS sequence"/>
</dbReference>
<accession>A0ACB7IY79</accession>
<dbReference type="EMBL" id="WQMT02000005">
    <property type="protein sequence ID" value="KAG9222709.1"/>
    <property type="molecule type" value="Genomic_DNA"/>
</dbReference>
<evidence type="ECO:0000313" key="1">
    <source>
        <dbReference type="EMBL" id="KAG9222709.1"/>
    </source>
</evidence>
<keyword evidence="2" id="KW-1185">Reference proteome</keyword>
<protein>
    <submittedName>
        <fullName evidence="1">Uncharacterized protein</fullName>
    </submittedName>
</protein>
<reference evidence="1 2" key="1">
    <citation type="journal article" date="2021" name="Appl. Environ. Microbiol.">
        <title>Genetic linkage and physical mapping for an oyster mushroom Pleurotus cornucopiae and QTL analysis for the trait cap color.</title>
        <authorList>
            <person name="Zhang Y."/>
            <person name="Gao W."/>
            <person name="Sonnenberg A."/>
            <person name="Chen Q."/>
            <person name="Zhang J."/>
            <person name="Huang C."/>
        </authorList>
    </citation>
    <scope>NUCLEOTIDE SEQUENCE [LARGE SCALE GENOMIC DNA]</scope>
    <source>
        <strain evidence="1">CCMSSC00406</strain>
    </source>
</reference>
<evidence type="ECO:0000313" key="2">
    <source>
        <dbReference type="Proteomes" id="UP000824881"/>
    </source>
</evidence>